<dbReference type="EMBL" id="FUWW01000012">
    <property type="protein sequence ID" value="SJZ63814.1"/>
    <property type="molecule type" value="Genomic_DNA"/>
</dbReference>
<sequence length="231" mass="26133">MTDSELKKQMCENLQDDYLLNGSSDLSDFELLEKALSLAVAKNNSKEIADNLMNEFNNLKSVSVASPKRLMQIDGVNEQVATYLSLMRDILARIELRKNQSVDVLADVNSAIEYAKNMLLFQDVERVVLITLDEDFRVIKSDYISQGTANFANVMPVEVSKRLVAEKPCYVVVAHNHLVDNGEPSFSDINFTINLTNWLSQFGIKLLDHIIVCKSCSTSMAMEEEYKFIFD</sequence>
<evidence type="ECO:0000259" key="7">
    <source>
        <dbReference type="PROSITE" id="PS50249"/>
    </source>
</evidence>
<keyword evidence="4" id="KW-0378">Hydrolase</keyword>
<dbReference type="STRING" id="290054.SAMN02745114_01188"/>
<dbReference type="PROSITE" id="PS50249">
    <property type="entry name" value="MPN"/>
    <property type="match status" value="1"/>
</dbReference>
<keyword evidence="5" id="KW-0862">Zinc</keyword>
<evidence type="ECO:0000256" key="4">
    <source>
        <dbReference type="ARBA" id="ARBA00022801"/>
    </source>
</evidence>
<evidence type="ECO:0000256" key="6">
    <source>
        <dbReference type="ARBA" id="ARBA00023049"/>
    </source>
</evidence>
<dbReference type="Pfam" id="PF04002">
    <property type="entry name" value="RadC"/>
    <property type="match status" value="1"/>
</dbReference>
<evidence type="ECO:0000313" key="8">
    <source>
        <dbReference type="EMBL" id="SJZ63814.1"/>
    </source>
</evidence>
<name>A0A1T4MAU2_9FIRM</name>
<evidence type="ECO:0000256" key="5">
    <source>
        <dbReference type="ARBA" id="ARBA00022833"/>
    </source>
</evidence>
<gene>
    <name evidence="8" type="ORF">SAMN02745114_01188</name>
</gene>
<feature type="domain" description="MPN" evidence="7">
    <location>
        <begin position="104"/>
        <end position="226"/>
    </location>
</feature>
<accession>A0A1T4MAU2</accession>
<evidence type="ECO:0000313" key="9">
    <source>
        <dbReference type="Proteomes" id="UP000190657"/>
    </source>
</evidence>
<evidence type="ECO:0000256" key="1">
    <source>
        <dbReference type="ARBA" id="ARBA00010243"/>
    </source>
</evidence>
<protein>
    <submittedName>
        <fullName evidence="8">DNA repair protein radc</fullName>
    </submittedName>
</protein>
<dbReference type="GO" id="GO:0006508">
    <property type="term" value="P:proteolysis"/>
    <property type="evidence" value="ECO:0007669"/>
    <property type="project" value="UniProtKB-KW"/>
</dbReference>
<organism evidence="8 9">
    <name type="scientific">Eubacterium coprostanoligenes</name>
    <dbReference type="NCBI Taxonomy" id="290054"/>
    <lineage>
        <taxon>Bacteria</taxon>
        <taxon>Bacillati</taxon>
        <taxon>Bacillota</taxon>
        <taxon>Clostridia</taxon>
        <taxon>Eubacteriales</taxon>
        <taxon>Eubacteriaceae</taxon>
        <taxon>Eubacterium</taxon>
    </lineage>
</organism>
<dbReference type="Proteomes" id="UP000190657">
    <property type="component" value="Unassembled WGS sequence"/>
</dbReference>
<dbReference type="Gene3D" id="1.10.150.20">
    <property type="entry name" value="5' to 3' exonuclease, C-terminal subdomain"/>
    <property type="match status" value="1"/>
</dbReference>
<evidence type="ECO:0000256" key="3">
    <source>
        <dbReference type="ARBA" id="ARBA00022723"/>
    </source>
</evidence>
<dbReference type="PANTHER" id="PTHR30471">
    <property type="entry name" value="DNA REPAIR PROTEIN RADC"/>
    <property type="match status" value="1"/>
</dbReference>
<dbReference type="AlphaFoldDB" id="A0A1T4MAU2"/>
<dbReference type="PANTHER" id="PTHR30471:SF3">
    <property type="entry name" value="UPF0758 PROTEIN YEES-RELATED"/>
    <property type="match status" value="1"/>
</dbReference>
<dbReference type="GO" id="GO:0046872">
    <property type="term" value="F:metal ion binding"/>
    <property type="evidence" value="ECO:0007669"/>
    <property type="project" value="UniProtKB-KW"/>
</dbReference>
<dbReference type="InterPro" id="IPR010994">
    <property type="entry name" value="RuvA_2-like"/>
</dbReference>
<keyword evidence="3" id="KW-0479">Metal-binding</keyword>
<dbReference type="Gene3D" id="3.40.140.10">
    <property type="entry name" value="Cytidine Deaminase, domain 2"/>
    <property type="match status" value="1"/>
</dbReference>
<keyword evidence="2" id="KW-0645">Protease</keyword>
<comment type="similarity">
    <text evidence="1">Belongs to the UPF0758 family.</text>
</comment>
<reference evidence="8 9" key="1">
    <citation type="submission" date="2017-02" db="EMBL/GenBank/DDBJ databases">
        <authorList>
            <person name="Peterson S.W."/>
        </authorList>
    </citation>
    <scope>NUCLEOTIDE SEQUENCE [LARGE SCALE GENOMIC DNA]</scope>
    <source>
        <strain evidence="8 9">ATCC 51222</strain>
    </source>
</reference>
<dbReference type="SUPFAM" id="SSF47781">
    <property type="entry name" value="RuvA domain 2-like"/>
    <property type="match status" value="1"/>
</dbReference>
<dbReference type="GO" id="GO:0008237">
    <property type="term" value="F:metallopeptidase activity"/>
    <property type="evidence" value="ECO:0007669"/>
    <property type="project" value="UniProtKB-KW"/>
</dbReference>
<keyword evidence="9" id="KW-1185">Reference proteome</keyword>
<evidence type="ECO:0000256" key="2">
    <source>
        <dbReference type="ARBA" id="ARBA00022670"/>
    </source>
</evidence>
<dbReference type="InterPro" id="IPR025657">
    <property type="entry name" value="RadC_JAB"/>
</dbReference>
<dbReference type="InterPro" id="IPR037518">
    <property type="entry name" value="MPN"/>
</dbReference>
<proteinExistence type="inferred from homology"/>
<keyword evidence="6" id="KW-0482">Metalloprotease</keyword>
<dbReference type="OrthoDB" id="9804482at2"/>
<dbReference type="RefSeq" id="WP_078768666.1">
    <property type="nucleotide sequence ID" value="NZ_FUWW01000012.1"/>
</dbReference>
<dbReference type="InterPro" id="IPR001405">
    <property type="entry name" value="UPF0758"/>
</dbReference>